<accession>A0A194Q2X9</accession>
<proteinExistence type="predicted"/>
<dbReference type="EMBL" id="KQ459564">
    <property type="protein sequence ID" value="KPI99693.1"/>
    <property type="molecule type" value="Genomic_DNA"/>
</dbReference>
<evidence type="ECO:0000313" key="2">
    <source>
        <dbReference type="EMBL" id="KPI99693.1"/>
    </source>
</evidence>
<protein>
    <submittedName>
        <fullName evidence="2">Uncharacterized protein</fullName>
    </submittedName>
</protein>
<sequence length="122" mass="13044">MCTHIWVTASSPAPCARHSHPPNPSHPHTTTLAHDGDRKKTECNNSSDPAIPVARAPTAGRVCRGASETGHHDGTQRNYWAARCKCAVECLAELPSPGCPAPCGICPNNPLLYAVFYYSLPV</sequence>
<evidence type="ECO:0000256" key="1">
    <source>
        <dbReference type="SAM" id="MobiDB-lite"/>
    </source>
</evidence>
<name>A0A194Q2X9_PAPXU</name>
<organism evidence="2 3">
    <name type="scientific">Papilio xuthus</name>
    <name type="common">Asian swallowtail butterfly</name>
    <dbReference type="NCBI Taxonomy" id="66420"/>
    <lineage>
        <taxon>Eukaryota</taxon>
        <taxon>Metazoa</taxon>
        <taxon>Ecdysozoa</taxon>
        <taxon>Arthropoda</taxon>
        <taxon>Hexapoda</taxon>
        <taxon>Insecta</taxon>
        <taxon>Pterygota</taxon>
        <taxon>Neoptera</taxon>
        <taxon>Endopterygota</taxon>
        <taxon>Lepidoptera</taxon>
        <taxon>Glossata</taxon>
        <taxon>Ditrysia</taxon>
        <taxon>Papilionoidea</taxon>
        <taxon>Papilionidae</taxon>
        <taxon>Papilioninae</taxon>
        <taxon>Papilio</taxon>
    </lineage>
</organism>
<evidence type="ECO:0000313" key="3">
    <source>
        <dbReference type="Proteomes" id="UP000053268"/>
    </source>
</evidence>
<dbReference type="AlphaFoldDB" id="A0A194Q2X9"/>
<dbReference type="Proteomes" id="UP000053268">
    <property type="component" value="Unassembled WGS sequence"/>
</dbReference>
<gene>
    <name evidence="2" type="ORF">RR46_02607</name>
</gene>
<keyword evidence="3" id="KW-1185">Reference proteome</keyword>
<reference evidence="2 3" key="1">
    <citation type="journal article" date="2015" name="Nat. Commun.">
        <title>Outbred genome sequencing and CRISPR/Cas9 gene editing in butterflies.</title>
        <authorList>
            <person name="Li X."/>
            <person name="Fan D."/>
            <person name="Zhang W."/>
            <person name="Liu G."/>
            <person name="Zhang L."/>
            <person name="Zhao L."/>
            <person name="Fang X."/>
            <person name="Chen L."/>
            <person name="Dong Y."/>
            <person name="Chen Y."/>
            <person name="Ding Y."/>
            <person name="Zhao R."/>
            <person name="Feng M."/>
            <person name="Zhu Y."/>
            <person name="Feng Y."/>
            <person name="Jiang X."/>
            <person name="Zhu D."/>
            <person name="Xiang H."/>
            <person name="Feng X."/>
            <person name="Li S."/>
            <person name="Wang J."/>
            <person name="Zhang G."/>
            <person name="Kronforst M.R."/>
            <person name="Wang W."/>
        </authorList>
    </citation>
    <scope>NUCLEOTIDE SEQUENCE [LARGE SCALE GENOMIC DNA]</scope>
    <source>
        <strain evidence="2">Ya'a_city_454_Px</strain>
        <tissue evidence="2">Whole body</tissue>
    </source>
</reference>
<feature type="region of interest" description="Disordered" evidence="1">
    <location>
        <begin position="12"/>
        <end position="56"/>
    </location>
</feature>